<evidence type="ECO:0000256" key="5">
    <source>
        <dbReference type="SAM" id="MobiDB-lite"/>
    </source>
</evidence>
<dbReference type="GO" id="GO:0008622">
    <property type="term" value="C:epsilon DNA polymerase complex"/>
    <property type="evidence" value="ECO:0007669"/>
    <property type="project" value="TreeGrafter"/>
</dbReference>
<keyword evidence="2" id="KW-0539">Nucleus</keyword>
<name>A0A2H3DZI6_ARMGA</name>
<dbReference type="OrthoDB" id="1707486at2759"/>
<dbReference type="AlphaFoldDB" id="A0A2H3DZI6"/>
<evidence type="ECO:0000313" key="6">
    <source>
        <dbReference type="EMBL" id="PBK92866.1"/>
    </source>
</evidence>
<evidence type="ECO:0000256" key="4">
    <source>
        <dbReference type="ARBA" id="ARBA00042096"/>
    </source>
</evidence>
<dbReference type="InParanoid" id="A0A2H3DZI6"/>
<dbReference type="Gene3D" id="1.10.20.10">
    <property type="entry name" value="Histone, subunit A"/>
    <property type="match status" value="1"/>
</dbReference>
<dbReference type="GO" id="GO:0031507">
    <property type="term" value="P:heterochromatin formation"/>
    <property type="evidence" value="ECO:0007669"/>
    <property type="project" value="TreeGrafter"/>
</dbReference>
<dbReference type="GO" id="GO:0006272">
    <property type="term" value="P:leading strand elongation"/>
    <property type="evidence" value="ECO:0007669"/>
    <property type="project" value="TreeGrafter"/>
</dbReference>
<dbReference type="InterPro" id="IPR051377">
    <property type="entry name" value="DNA_Pol-Epsilon_Subunit"/>
</dbReference>
<dbReference type="CDD" id="cd22928">
    <property type="entry name" value="HFD_POLE3_DPB4"/>
    <property type="match status" value="1"/>
</dbReference>
<organism evidence="6 7">
    <name type="scientific">Armillaria gallica</name>
    <name type="common">Bulbous honey fungus</name>
    <name type="synonym">Armillaria bulbosa</name>
    <dbReference type="NCBI Taxonomy" id="47427"/>
    <lineage>
        <taxon>Eukaryota</taxon>
        <taxon>Fungi</taxon>
        <taxon>Dikarya</taxon>
        <taxon>Basidiomycota</taxon>
        <taxon>Agaricomycotina</taxon>
        <taxon>Agaricomycetes</taxon>
        <taxon>Agaricomycetidae</taxon>
        <taxon>Agaricales</taxon>
        <taxon>Marasmiineae</taxon>
        <taxon>Physalacriaceae</taxon>
        <taxon>Armillaria</taxon>
    </lineage>
</organism>
<gene>
    <name evidence="6" type="ORF">ARMGADRAFT_1046027</name>
</gene>
<feature type="compositionally biased region" description="Basic and acidic residues" evidence="5">
    <location>
        <begin position="262"/>
        <end position="272"/>
    </location>
</feature>
<evidence type="ECO:0000256" key="3">
    <source>
        <dbReference type="ARBA" id="ARBA00039775"/>
    </source>
</evidence>
<dbReference type="GO" id="GO:0046982">
    <property type="term" value="F:protein heterodimerization activity"/>
    <property type="evidence" value="ECO:0007669"/>
    <property type="project" value="InterPro"/>
</dbReference>
<dbReference type="STRING" id="47427.A0A2H3DZI6"/>
<evidence type="ECO:0000256" key="2">
    <source>
        <dbReference type="ARBA" id="ARBA00023242"/>
    </source>
</evidence>
<sequence length="272" mass="29605">MPRKETNTSSITAQAQQDAVSDGIENFELPKSLITKIARSAIPENAKLQKETILSLVKGSTVFINYLGIAHDVALSKQHKSISATDVLRALEVMELGDLVQNLQEELQVYRELSKTDKTKRATSSATPVLRTTPGIKLAVGSVSAPAPAVPTIKIKGKEKATTPFTSTPLGLTPSETTPSTSIPLELPPSESISTGPVAMDVDQEVAEEEEEEIVEEEEIIDEEEQDEDEEEELQDTVALEEEELRKDSKGLDDSVGAVRPEVPKDDDKMIE</sequence>
<dbReference type="GO" id="GO:0006974">
    <property type="term" value="P:DNA damage response"/>
    <property type="evidence" value="ECO:0007669"/>
    <property type="project" value="TreeGrafter"/>
</dbReference>
<dbReference type="GO" id="GO:0008623">
    <property type="term" value="C:CHRAC"/>
    <property type="evidence" value="ECO:0007669"/>
    <property type="project" value="TreeGrafter"/>
</dbReference>
<dbReference type="SUPFAM" id="SSF47113">
    <property type="entry name" value="Histone-fold"/>
    <property type="match status" value="1"/>
</dbReference>
<dbReference type="OMA" id="MSENTKM"/>
<proteinExistence type="predicted"/>
<evidence type="ECO:0000256" key="1">
    <source>
        <dbReference type="ARBA" id="ARBA00004123"/>
    </source>
</evidence>
<comment type="subcellular location">
    <subcellularLocation>
        <location evidence="1">Nucleus</location>
    </subcellularLocation>
</comment>
<feature type="compositionally biased region" description="Basic and acidic residues" evidence="5">
    <location>
        <begin position="244"/>
        <end position="253"/>
    </location>
</feature>
<dbReference type="EMBL" id="KZ293657">
    <property type="protein sequence ID" value="PBK92866.1"/>
    <property type="molecule type" value="Genomic_DNA"/>
</dbReference>
<accession>A0A2H3DZI6</accession>
<feature type="compositionally biased region" description="Acidic residues" evidence="5">
    <location>
        <begin position="202"/>
        <end position="243"/>
    </location>
</feature>
<reference evidence="7" key="1">
    <citation type="journal article" date="2017" name="Nat. Ecol. Evol.">
        <title>Genome expansion and lineage-specific genetic innovations in the forest pathogenic fungi Armillaria.</title>
        <authorList>
            <person name="Sipos G."/>
            <person name="Prasanna A.N."/>
            <person name="Walter M.C."/>
            <person name="O'Connor E."/>
            <person name="Balint B."/>
            <person name="Krizsan K."/>
            <person name="Kiss B."/>
            <person name="Hess J."/>
            <person name="Varga T."/>
            <person name="Slot J."/>
            <person name="Riley R."/>
            <person name="Boka B."/>
            <person name="Rigling D."/>
            <person name="Barry K."/>
            <person name="Lee J."/>
            <person name="Mihaltcheva S."/>
            <person name="LaButti K."/>
            <person name="Lipzen A."/>
            <person name="Waldron R."/>
            <person name="Moloney N.M."/>
            <person name="Sperisen C."/>
            <person name="Kredics L."/>
            <person name="Vagvoelgyi C."/>
            <person name="Patrignani A."/>
            <person name="Fitzpatrick D."/>
            <person name="Nagy I."/>
            <person name="Doyle S."/>
            <person name="Anderson J.B."/>
            <person name="Grigoriev I.V."/>
            <person name="Gueldener U."/>
            <person name="Muensterkoetter M."/>
            <person name="Nagy L.G."/>
        </authorList>
    </citation>
    <scope>NUCLEOTIDE SEQUENCE [LARGE SCALE GENOMIC DNA]</scope>
    <source>
        <strain evidence="7">Ar21-2</strain>
    </source>
</reference>
<feature type="compositionally biased region" description="Low complexity" evidence="5">
    <location>
        <begin position="166"/>
        <end position="185"/>
    </location>
</feature>
<evidence type="ECO:0000313" key="7">
    <source>
        <dbReference type="Proteomes" id="UP000217790"/>
    </source>
</evidence>
<dbReference type="InterPro" id="IPR009072">
    <property type="entry name" value="Histone-fold"/>
</dbReference>
<dbReference type="GO" id="GO:0031490">
    <property type="term" value="F:chromatin DNA binding"/>
    <property type="evidence" value="ECO:0007669"/>
    <property type="project" value="TreeGrafter"/>
</dbReference>
<feature type="region of interest" description="Disordered" evidence="5">
    <location>
        <begin position="160"/>
        <end position="272"/>
    </location>
</feature>
<protein>
    <recommendedName>
        <fullName evidence="3">DNA polymerase epsilon subunit D</fullName>
    </recommendedName>
    <alternativeName>
        <fullName evidence="4">DNA polymerase II subunit D</fullName>
    </alternativeName>
</protein>
<keyword evidence="7" id="KW-1185">Reference proteome</keyword>
<dbReference type="Proteomes" id="UP000217790">
    <property type="component" value="Unassembled WGS sequence"/>
</dbReference>
<dbReference type="PANTHER" id="PTHR46172:SF1">
    <property type="entry name" value="DNA POLYMERASE EPSILON SUBUNIT 3"/>
    <property type="match status" value="1"/>
</dbReference>
<dbReference type="PANTHER" id="PTHR46172">
    <property type="entry name" value="DNA POLYMERASE EPSILON SUBUNIT 3"/>
    <property type="match status" value="1"/>
</dbReference>